<dbReference type="EMBL" id="PDXD01000052">
    <property type="protein sequence ID" value="RYN67487.1"/>
    <property type="molecule type" value="Genomic_DNA"/>
</dbReference>
<dbReference type="AlphaFoldDB" id="A0A4Q4N1T7"/>
<accession>A0A4Q4N1T7</accession>
<reference evidence="3" key="1">
    <citation type="journal article" date="2019" name="bioRxiv">
        <title>Genomics, evolutionary history and diagnostics of the Alternaria alternata species group including apple and Asian pear pathotypes.</title>
        <authorList>
            <person name="Armitage A.D."/>
            <person name="Cockerton H.M."/>
            <person name="Sreenivasaprasad S."/>
            <person name="Woodhall J.W."/>
            <person name="Lane C.R."/>
            <person name="Harrison R.J."/>
            <person name="Clarkson J.P."/>
        </authorList>
    </citation>
    <scope>NUCLEOTIDE SEQUENCE [LARGE SCALE GENOMIC DNA]</scope>
    <source>
        <strain evidence="3">FERA 1177</strain>
    </source>
</reference>
<keyword evidence="1" id="KW-1133">Transmembrane helix</keyword>
<dbReference type="Proteomes" id="UP000291422">
    <property type="component" value="Unassembled WGS sequence"/>
</dbReference>
<evidence type="ECO:0000313" key="3">
    <source>
        <dbReference type="Proteomes" id="UP000291422"/>
    </source>
</evidence>
<protein>
    <submittedName>
        <fullName evidence="2">Uncharacterized protein</fullName>
    </submittedName>
</protein>
<keyword evidence="1" id="KW-0472">Membrane</keyword>
<sequence length="330" mass="37154">MQPPLTSVDNTAGSISNIGFGSASVGSINLLRRHSKLRCELRERKEGRKTSQSRPSFYDCSPIRHASLTPFQMEDSPLSITANVTGIFTFIAAVLAFIYVRYATLSKGQMEIITVRSSVEANLEDLRMISVQSRLRIKESDDNDTIWLKKLIGSIYAVELVTGIYVKRAAGVETSLMSIPLMDVPFVGVTPTTWTDAIQGAKEAGIEKESLDERIASMLRLRPHSRMAFALLIILRLGTTPRLVRWYRVRERVLEKIRQREDLRSRLLSHQVSMANSTAKKSSQTLRQLLEQQAEVKVQLEELTCLVTMANQRLVRLEGSNDRVSTEDTQ</sequence>
<gene>
    <name evidence="2" type="ORF">AA0117_g11481</name>
</gene>
<comment type="caution">
    <text evidence="2">The sequence shown here is derived from an EMBL/GenBank/DDBJ whole genome shotgun (WGS) entry which is preliminary data.</text>
</comment>
<name>A0A4Q4N1T7_ALTAL</name>
<proteinExistence type="predicted"/>
<organism evidence="2 3">
    <name type="scientific">Alternaria alternata</name>
    <name type="common">Alternaria rot fungus</name>
    <name type="synonym">Torula alternata</name>
    <dbReference type="NCBI Taxonomy" id="5599"/>
    <lineage>
        <taxon>Eukaryota</taxon>
        <taxon>Fungi</taxon>
        <taxon>Dikarya</taxon>
        <taxon>Ascomycota</taxon>
        <taxon>Pezizomycotina</taxon>
        <taxon>Dothideomycetes</taxon>
        <taxon>Pleosporomycetidae</taxon>
        <taxon>Pleosporales</taxon>
        <taxon>Pleosporineae</taxon>
        <taxon>Pleosporaceae</taxon>
        <taxon>Alternaria</taxon>
        <taxon>Alternaria sect. Alternaria</taxon>
        <taxon>Alternaria alternata complex</taxon>
    </lineage>
</organism>
<evidence type="ECO:0000256" key="1">
    <source>
        <dbReference type="SAM" id="Phobius"/>
    </source>
</evidence>
<keyword evidence="1" id="KW-0812">Transmembrane</keyword>
<feature type="transmembrane region" description="Helical" evidence="1">
    <location>
        <begin position="80"/>
        <end position="100"/>
    </location>
</feature>
<evidence type="ECO:0000313" key="2">
    <source>
        <dbReference type="EMBL" id="RYN67487.1"/>
    </source>
</evidence>